<comment type="catalytic activity">
    <reaction evidence="13">
        <text>L-seryl-[protein] + ATP = O-phospho-L-seryl-[protein] + ADP + H(+)</text>
        <dbReference type="Rhea" id="RHEA:17989"/>
        <dbReference type="Rhea" id="RHEA-COMP:9863"/>
        <dbReference type="Rhea" id="RHEA-COMP:11604"/>
        <dbReference type="ChEBI" id="CHEBI:15378"/>
        <dbReference type="ChEBI" id="CHEBI:29999"/>
        <dbReference type="ChEBI" id="CHEBI:30616"/>
        <dbReference type="ChEBI" id="CHEBI:83421"/>
        <dbReference type="ChEBI" id="CHEBI:456216"/>
        <dbReference type="EC" id="2.7.11.22"/>
    </reaction>
</comment>
<dbReference type="GO" id="GO:0005634">
    <property type="term" value="C:nucleus"/>
    <property type="evidence" value="ECO:0007669"/>
    <property type="project" value="TreeGrafter"/>
</dbReference>
<dbReference type="SMART" id="SM00220">
    <property type="entry name" value="S_TKc"/>
    <property type="match status" value="1"/>
</dbReference>
<evidence type="ECO:0000256" key="12">
    <source>
        <dbReference type="ARBA" id="ARBA00047811"/>
    </source>
</evidence>
<gene>
    <name evidence="18" type="primary">hCDK3</name>
    <name evidence="18" type="ORF">FRACYDRAFT_259565</name>
</gene>
<dbReference type="GO" id="GO:0000082">
    <property type="term" value="P:G1/S transition of mitotic cell cycle"/>
    <property type="evidence" value="ECO:0007669"/>
    <property type="project" value="TreeGrafter"/>
</dbReference>
<evidence type="ECO:0000256" key="14">
    <source>
        <dbReference type="PROSITE-ProRule" id="PRU10141"/>
    </source>
</evidence>
<dbReference type="FunFam" id="1.10.510.10:FF:000574">
    <property type="entry name" value="Cell division related protein kinase 2"/>
    <property type="match status" value="1"/>
</dbReference>
<evidence type="ECO:0000256" key="5">
    <source>
        <dbReference type="ARBA" id="ARBA00022741"/>
    </source>
</evidence>
<evidence type="ECO:0000256" key="9">
    <source>
        <dbReference type="ARBA" id="ARBA00039612"/>
    </source>
</evidence>
<dbReference type="GO" id="GO:0010389">
    <property type="term" value="P:regulation of G2/M transition of mitotic cell cycle"/>
    <property type="evidence" value="ECO:0007669"/>
    <property type="project" value="TreeGrafter"/>
</dbReference>
<comment type="catalytic activity">
    <reaction evidence="12">
        <text>L-threonyl-[protein] + ATP = O-phospho-L-threonyl-[protein] + ADP + H(+)</text>
        <dbReference type="Rhea" id="RHEA:46608"/>
        <dbReference type="Rhea" id="RHEA-COMP:11060"/>
        <dbReference type="Rhea" id="RHEA-COMP:11605"/>
        <dbReference type="ChEBI" id="CHEBI:15378"/>
        <dbReference type="ChEBI" id="CHEBI:30013"/>
        <dbReference type="ChEBI" id="CHEBI:30616"/>
        <dbReference type="ChEBI" id="CHEBI:61977"/>
        <dbReference type="ChEBI" id="CHEBI:456216"/>
        <dbReference type="EC" id="2.7.11.22"/>
    </reaction>
</comment>
<feature type="binding site" evidence="14">
    <location>
        <position position="55"/>
    </location>
    <ligand>
        <name>ATP</name>
        <dbReference type="ChEBI" id="CHEBI:30616"/>
    </ligand>
</feature>
<dbReference type="GO" id="GO:0010468">
    <property type="term" value="P:regulation of gene expression"/>
    <property type="evidence" value="ECO:0007669"/>
    <property type="project" value="TreeGrafter"/>
</dbReference>
<dbReference type="FunFam" id="3.30.200.20:FF:000124">
    <property type="entry name" value="Cyclin-dependent kinase 4"/>
    <property type="match status" value="1"/>
</dbReference>
<evidence type="ECO:0000256" key="3">
    <source>
        <dbReference type="ARBA" id="ARBA00022527"/>
    </source>
</evidence>
<dbReference type="GO" id="GO:0000307">
    <property type="term" value="C:cyclin-dependent protein kinase holoenzyme complex"/>
    <property type="evidence" value="ECO:0007669"/>
    <property type="project" value="TreeGrafter"/>
</dbReference>
<dbReference type="InterPro" id="IPR000719">
    <property type="entry name" value="Prot_kinase_dom"/>
</dbReference>
<dbReference type="GO" id="GO:0005737">
    <property type="term" value="C:cytoplasm"/>
    <property type="evidence" value="ECO:0007669"/>
    <property type="project" value="TreeGrafter"/>
</dbReference>
<keyword evidence="3 15" id="KW-0723">Serine/threonine-protein kinase</keyword>
<dbReference type="Proteomes" id="UP000095751">
    <property type="component" value="Unassembled WGS sequence"/>
</dbReference>
<reference evidence="18 19" key="1">
    <citation type="submission" date="2016-09" db="EMBL/GenBank/DDBJ databases">
        <title>Extensive genetic diversity and differential bi-allelic expression allows diatom success in the polar Southern Ocean.</title>
        <authorList>
            <consortium name="DOE Joint Genome Institute"/>
            <person name="Mock T."/>
            <person name="Otillar R.P."/>
            <person name="Strauss J."/>
            <person name="Dupont C."/>
            <person name="Frickenhaus S."/>
            <person name="Maumus F."/>
            <person name="Mcmullan M."/>
            <person name="Sanges R."/>
            <person name="Schmutz J."/>
            <person name="Toseland A."/>
            <person name="Valas R."/>
            <person name="Veluchamy A."/>
            <person name="Ward B.J."/>
            <person name="Allen A."/>
            <person name="Barry K."/>
            <person name="Falciatore A."/>
            <person name="Ferrante M."/>
            <person name="Fortunato A.E."/>
            <person name="Gloeckner G."/>
            <person name="Gruber A."/>
            <person name="Hipkin R."/>
            <person name="Janech M."/>
            <person name="Kroth P."/>
            <person name="Leese F."/>
            <person name="Lindquist E."/>
            <person name="Lyon B.R."/>
            <person name="Martin J."/>
            <person name="Mayer C."/>
            <person name="Parker M."/>
            <person name="Quesneville H."/>
            <person name="Raymond J."/>
            <person name="Uhlig C."/>
            <person name="Valentin K.U."/>
            <person name="Worden A.Z."/>
            <person name="Armbrust E.V."/>
            <person name="Bowler C."/>
            <person name="Green B."/>
            <person name="Moulton V."/>
            <person name="Van Oosterhout C."/>
            <person name="Grigoriev I."/>
        </authorList>
    </citation>
    <scope>NUCLEOTIDE SEQUENCE [LARGE SCALE GENOMIC DNA]</scope>
    <source>
        <strain evidence="18 19">CCMP1102</strain>
    </source>
</reference>
<dbReference type="AlphaFoldDB" id="A0A1E7FQU2"/>
<keyword evidence="4" id="KW-0808">Transferase</keyword>
<dbReference type="OrthoDB" id="1732493at2759"/>
<dbReference type="Pfam" id="PF00069">
    <property type="entry name" value="Pkinase"/>
    <property type="match status" value="1"/>
</dbReference>
<evidence type="ECO:0000259" key="17">
    <source>
        <dbReference type="PROSITE" id="PS50011"/>
    </source>
</evidence>
<comment type="subunit">
    <text evidence="8">May form a complex composed of at least the catalytic subunit CRK2 and a cyclin.</text>
</comment>
<dbReference type="InterPro" id="IPR017441">
    <property type="entry name" value="Protein_kinase_ATP_BS"/>
</dbReference>
<dbReference type="GO" id="GO:0004693">
    <property type="term" value="F:cyclin-dependent protein serine/threonine kinase activity"/>
    <property type="evidence" value="ECO:0007669"/>
    <property type="project" value="UniProtKB-EC"/>
</dbReference>
<evidence type="ECO:0000256" key="10">
    <source>
        <dbReference type="ARBA" id="ARBA00041902"/>
    </source>
</evidence>
<dbReference type="PANTHER" id="PTHR24056">
    <property type="entry name" value="CELL DIVISION PROTEIN KINASE"/>
    <property type="match status" value="1"/>
</dbReference>
<evidence type="ECO:0000256" key="13">
    <source>
        <dbReference type="ARBA" id="ARBA00048367"/>
    </source>
</evidence>
<keyword evidence="19" id="KW-1185">Reference proteome</keyword>
<dbReference type="PROSITE" id="PS00108">
    <property type="entry name" value="PROTEIN_KINASE_ST"/>
    <property type="match status" value="1"/>
</dbReference>
<dbReference type="InterPro" id="IPR011009">
    <property type="entry name" value="Kinase-like_dom_sf"/>
</dbReference>
<dbReference type="GO" id="GO:0005524">
    <property type="term" value="F:ATP binding"/>
    <property type="evidence" value="ECO:0007669"/>
    <property type="project" value="UniProtKB-UniRule"/>
</dbReference>
<evidence type="ECO:0000256" key="11">
    <source>
        <dbReference type="ARBA" id="ARBA00042858"/>
    </source>
</evidence>
<evidence type="ECO:0000256" key="1">
    <source>
        <dbReference type="ARBA" id="ARBA00006485"/>
    </source>
</evidence>
<proteinExistence type="inferred from homology"/>
<dbReference type="Gene3D" id="3.30.200.20">
    <property type="entry name" value="Phosphorylase Kinase, domain 1"/>
    <property type="match status" value="1"/>
</dbReference>
<organism evidence="18 19">
    <name type="scientific">Fragilariopsis cylindrus CCMP1102</name>
    <dbReference type="NCBI Taxonomy" id="635003"/>
    <lineage>
        <taxon>Eukaryota</taxon>
        <taxon>Sar</taxon>
        <taxon>Stramenopiles</taxon>
        <taxon>Ochrophyta</taxon>
        <taxon>Bacillariophyta</taxon>
        <taxon>Bacillariophyceae</taxon>
        <taxon>Bacillariophycidae</taxon>
        <taxon>Bacillariales</taxon>
        <taxon>Bacillariaceae</taxon>
        <taxon>Fragilariopsis</taxon>
    </lineage>
</organism>
<comment type="similarity">
    <text evidence="1">Belongs to the protein kinase superfamily. CMGC Ser/Thr protein kinase family. CDC2/CDKX subfamily.</text>
</comment>
<protein>
    <recommendedName>
        <fullName evidence="9">Cyclin-dependent kinase 2 homolog</fullName>
        <ecNumber evidence="2">2.7.11.22</ecNumber>
    </recommendedName>
    <alternativeName>
        <fullName evidence="10">Cell division control protein 2 homolog</fullName>
    </alternativeName>
    <alternativeName>
        <fullName evidence="11">cdc2-related kinase 2</fullName>
    </alternativeName>
</protein>
<evidence type="ECO:0000256" key="7">
    <source>
        <dbReference type="ARBA" id="ARBA00022840"/>
    </source>
</evidence>
<dbReference type="PROSITE" id="PS00107">
    <property type="entry name" value="PROTEIN_KINASE_ATP"/>
    <property type="match status" value="1"/>
</dbReference>
<dbReference type="CDD" id="cd07829">
    <property type="entry name" value="STKc_CDK_like"/>
    <property type="match status" value="1"/>
</dbReference>
<feature type="domain" description="Protein kinase" evidence="17">
    <location>
        <begin position="26"/>
        <end position="322"/>
    </location>
</feature>
<evidence type="ECO:0000313" key="19">
    <source>
        <dbReference type="Proteomes" id="UP000095751"/>
    </source>
</evidence>
<dbReference type="SUPFAM" id="SSF56112">
    <property type="entry name" value="Protein kinase-like (PK-like)"/>
    <property type="match status" value="1"/>
</dbReference>
<evidence type="ECO:0000256" key="16">
    <source>
        <dbReference type="SAM" id="MobiDB-lite"/>
    </source>
</evidence>
<accession>A0A1E7FQU2</accession>
<dbReference type="PROSITE" id="PS50011">
    <property type="entry name" value="PROTEIN_KINASE_DOM"/>
    <property type="match status" value="1"/>
</dbReference>
<keyword evidence="5 14" id="KW-0547">Nucleotide-binding</keyword>
<dbReference type="GO" id="GO:0007165">
    <property type="term" value="P:signal transduction"/>
    <property type="evidence" value="ECO:0007669"/>
    <property type="project" value="TreeGrafter"/>
</dbReference>
<dbReference type="KEGG" id="fcy:FRACYDRAFT_259565"/>
<feature type="region of interest" description="Disordered" evidence="16">
    <location>
        <begin position="1"/>
        <end position="27"/>
    </location>
</feature>
<evidence type="ECO:0000256" key="6">
    <source>
        <dbReference type="ARBA" id="ARBA00022777"/>
    </source>
</evidence>
<dbReference type="EC" id="2.7.11.22" evidence="2"/>
<dbReference type="PANTHER" id="PTHR24056:SF254">
    <property type="entry name" value="CYCLIN-DEPENDENT KINASE 2"/>
    <property type="match status" value="1"/>
</dbReference>
<evidence type="ECO:0000256" key="15">
    <source>
        <dbReference type="RuleBase" id="RU000304"/>
    </source>
</evidence>
<dbReference type="GO" id="GO:0030332">
    <property type="term" value="F:cyclin binding"/>
    <property type="evidence" value="ECO:0007669"/>
    <property type="project" value="TreeGrafter"/>
</dbReference>
<evidence type="ECO:0000256" key="8">
    <source>
        <dbReference type="ARBA" id="ARBA00038543"/>
    </source>
</evidence>
<dbReference type="InParanoid" id="A0A1E7FQU2"/>
<dbReference type="InterPro" id="IPR008271">
    <property type="entry name" value="Ser/Thr_kinase_AS"/>
</dbReference>
<evidence type="ECO:0000256" key="4">
    <source>
        <dbReference type="ARBA" id="ARBA00022679"/>
    </source>
</evidence>
<sequence>MSESEKKKTQKDHRRGDMSDDELEGYERTDMIGQGAYGIVYKGKKEDTGDTVAIKRIPFADSTPEGGVPCNVIREISLLRELDHPNVVKLLDIIQAHPGGLYLVFEYVAHDLKTYMDQHQTSDDIQDRVGLPKETVKSFLRQIIAGVGCCHTFRILHRDLKPHNLLITGDGKQVKLADFGLARLSAIPNGPYTFEVVTLWYRAPELLLGANRYSTSVDVWSIGCIFAEMATGMPLFPGRSDIDQIFKIFQRKGTPTTEQWPAVTRLPHYNADFPQWRERAITDQVPASTLGSNNAVDMLNKLLMYDPDRRIACKTALQHPYFFE</sequence>
<evidence type="ECO:0000313" key="18">
    <source>
        <dbReference type="EMBL" id="OEU20526.1"/>
    </source>
</evidence>
<dbReference type="EMBL" id="KV784354">
    <property type="protein sequence ID" value="OEU20526.1"/>
    <property type="molecule type" value="Genomic_DNA"/>
</dbReference>
<name>A0A1E7FQU2_9STRA</name>
<keyword evidence="7 14" id="KW-0067">ATP-binding</keyword>
<dbReference type="Gene3D" id="1.10.510.10">
    <property type="entry name" value="Transferase(Phosphotransferase) domain 1"/>
    <property type="match status" value="1"/>
</dbReference>
<evidence type="ECO:0000256" key="2">
    <source>
        <dbReference type="ARBA" id="ARBA00012425"/>
    </source>
</evidence>
<dbReference type="InterPro" id="IPR050108">
    <property type="entry name" value="CDK"/>
</dbReference>
<keyword evidence="6 18" id="KW-0418">Kinase</keyword>